<evidence type="ECO:0000313" key="2">
    <source>
        <dbReference type="EMBL" id="NEX19688.1"/>
    </source>
</evidence>
<proteinExistence type="predicted"/>
<dbReference type="InterPro" id="IPR029044">
    <property type="entry name" value="Nucleotide-diphossugar_trans"/>
</dbReference>
<name>A0A6P1DNV5_9GAMM</name>
<gene>
    <name evidence="2" type="ORF">G3480_05055</name>
</gene>
<dbReference type="Pfam" id="PF00535">
    <property type="entry name" value="Glycos_transf_2"/>
    <property type="match status" value="1"/>
</dbReference>
<sequence length="313" mass="36515">MNQTDPLVAIVTRTKNRTLLLDRCVKTVLAQTIPNWIHVIVNDGGDPKDIETLVEPYRDEYAGRLKVIHNEQSLGMEAASNVGIRASQSRYLVVLDDDDSWDPTFLDVMVEVLENETWPNTRGVFCHTEIIFEEIRGKEIRELGRKDFNGWLNAIDMLRLLASNRFTPVCFLFERSVVDEIGMFDESLPVIGDWEFNIRFLERFDITVHPEYLAFWHQRPKVKNGLGNSVIADGDLHDIYRSRMVNKWVRQSLQNGTLDYGQLFALSTILEQNDIMESRFHRYRKRIEKTLIYRIYSALMTLVRGKSYHVDDK</sequence>
<accession>A0A6P1DNV5</accession>
<organism evidence="2 3">
    <name type="scientific">Thiorhodococcus mannitoliphagus</name>
    <dbReference type="NCBI Taxonomy" id="329406"/>
    <lineage>
        <taxon>Bacteria</taxon>
        <taxon>Pseudomonadati</taxon>
        <taxon>Pseudomonadota</taxon>
        <taxon>Gammaproteobacteria</taxon>
        <taxon>Chromatiales</taxon>
        <taxon>Chromatiaceae</taxon>
        <taxon>Thiorhodococcus</taxon>
    </lineage>
</organism>
<dbReference type="Gene3D" id="3.90.550.10">
    <property type="entry name" value="Spore Coat Polysaccharide Biosynthesis Protein SpsA, Chain A"/>
    <property type="match status" value="1"/>
</dbReference>
<dbReference type="AlphaFoldDB" id="A0A6P1DNV5"/>
<dbReference type="InterPro" id="IPR001173">
    <property type="entry name" value="Glyco_trans_2-like"/>
</dbReference>
<evidence type="ECO:0000313" key="3">
    <source>
        <dbReference type="Proteomes" id="UP000471640"/>
    </source>
</evidence>
<feature type="domain" description="Glycosyltransferase 2-like" evidence="1">
    <location>
        <begin position="10"/>
        <end position="181"/>
    </location>
</feature>
<dbReference type="SUPFAM" id="SSF53448">
    <property type="entry name" value="Nucleotide-diphospho-sugar transferases"/>
    <property type="match status" value="1"/>
</dbReference>
<dbReference type="CDD" id="cd00761">
    <property type="entry name" value="Glyco_tranf_GTA_type"/>
    <property type="match status" value="1"/>
</dbReference>
<reference evidence="3" key="1">
    <citation type="journal article" date="2020" name="Microbiol. Resour. Announc.">
        <title>Draft Genome Sequences of Thiorhodococcus mannitoliphagus and Thiorhodococcus minor, Purple Sulfur Photosynthetic Bacteria in the Gammaproteobacterial Family Chromatiaceae.</title>
        <authorList>
            <person name="Aviles F.A."/>
            <person name="Meyer T.E."/>
            <person name="Kyndt J.A."/>
        </authorList>
    </citation>
    <scope>NUCLEOTIDE SEQUENCE [LARGE SCALE GENOMIC DNA]</scope>
    <source>
        <strain evidence="3">DSM 18266</strain>
    </source>
</reference>
<dbReference type="GO" id="GO:0016758">
    <property type="term" value="F:hexosyltransferase activity"/>
    <property type="evidence" value="ECO:0007669"/>
    <property type="project" value="UniProtKB-ARBA"/>
</dbReference>
<keyword evidence="2" id="KW-0808">Transferase</keyword>
<dbReference type="Proteomes" id="UP000471640">
    <property type="component" value="Unassembled WGS sequence"/>
</dbReference>
<comment type="caution">
    <text evidence="2">The sequence shown here is derived from an EMBL/GenBank/DDBJ whole genome shotgun (WGS) entry which is preliminary data.</text>
</comment>
<dbReference type="PANTHER" id="PTHR22916">
    <property type="entry name" value="GLYCOSYLTRANSFERASE"/>
    <property type="match status" value="1"/>
</dbReference>
<dbReference type="RefSeq" id="WP_164652585.1">
    <property type="nucleotide sequence ID" value="NZ_JAAIJR010000013.1"/>
</dbReference>
<reference evidence="2 3" key="2">
    <citation type="submission" date="2020-02" db="EMBL/GenBank/DDBJ databases">
        <title>Genome sequences of Thiorhodococcus mannitoliphagus and Thiorhodococcus minor, purple sulfur photosynthetic bacteria in the gammaproteobacterial family, Chromatiaceae.</title>
        <authorList>
            <person name="Aviles F.A."/>
            <person name="Meyer T.E."/>
            <person name="Kyndt J.A."/>
        </authorList>
    </citation>
    <scope>NUCLEOTIDE SEQUENCE [LARGE SCALE GENOMIC DNA]</scope>
    <source>
        <strain evidence="2 3">DSM 18266</strain>
    </source>
</reference>
<dbReference type="EMBL" id="JAAIJR010000013">
    <property type="protein sequence ID" value="NEX19688.1"/>
    <property type="molecule type" value="Genomic_DNA"/>
</dbReference>
<evidence type="ECO:0000259" key="1">
    <source>
        <dbReference type="Pfam" id="PF00535"/>
    </source>
</evidence>
<dbReference type="PANTHER" id="PTHR22916:SF3">
    <property type="entry name" value="UDP-GLCNAC:BETAGAL BETA-1,3-N-ACETYLGLUCOSAMINYLTRANSFERASE-LIKE PROTEIN 1"/>
    <property type="match status" value="1"/>
</dbReference>
<protein>
    <submittedName>
        <fullName evidence="2">Glycosyltransferase family 2 protein</fullName>
    </submittedName>
</protein>
<keyword evidence="3" id="KW-1185">Reference proteome</keyword>